<organismHost>
    <name type="scientific">Escherichia coli</name>
    <dbReference type="NCBI Taxonomy" id="562"/>
</organismHost>
<proteinExistence type="predicted"/>
<organism evidence="1 2">
    <name type="scientific">Escherichia phage vB_EcoM_Goslar</name>
    <dbReference type="NCBI Taxonomy" id="2502409"/>
    <lineage>
        <taxon>Viruses</taxon>
        <taxon>Duplodnaviria</taxon>
        <taxon>Heunggongvirae</taxon>
        <taxon>Uroviricota</taxon>
        <taxon>Caudoviricetes</taxon>
        <taxon>Chimalliviridae</taxon>
        <taxon>Goslarvirus</taxon>
        <taxon>Goslarvirus goslar</taxon>
    </lineage>
</organism>
<accession>A0A482GDL2</accession>
<sequence length="147" mass="16792">MEIKFCKSIAIVPEQPADDLEKLDHPTLQHALERLASFAPLENHLHCVNLEASDFDVKLGFVFSQTGKDVLENIFWSAEHKARNVMTKLVYNVSLSEDGTYWTSEACWTISAISRMDKIHYLHRVADSIVHQLDRFDTTRLSNGTQC</sequence>
<protein>
    <submittedName>
        <fullName evidence="1">Uncharacterized protein</fullName>
    </submittedName>
</protein>
<evidence type="ECO:0000313" key="2">
    <source>
        <dbReference type="Proteomes" id="UP000294673"/>
    </source>
</evidence>
<evidence type="ECO:0000313" key="1">
    <source>
        <dbReference type="EMBL" id="QBO63810.1"/>
    </source>
</evidence>
<keyword evidence="2" id="KW-1185">Reference proteome</keyword>
<dbReference type="Proteomes" id="UP000294673">
    <property type="component" value="Segment"/>
</dbReference>
<gene>
    <name evidence="1" type="ORF">Goslar_00017</name>
</gene>
<dbReference type="EMBL" id="MK327938">
    <property type="protein sequence ID" value="QBO63810.1"/>
    <property type="molecule type" value="Genomic_DNA"/>
</dbReference>
<name>A0A482GDL2_BPGOS</name>
<reference evidence="1 2" key="1">
    <citation type="submission" date="2018-12" db="EMBL/GenBank/DDBJ databases">
        <title>Still something new to discover - new insights into E. coli phage diversity and taxonomy.</title>
        <authorList>
            <person name="Korf I.H.E."/>
            <person name="Adriaennsens E."/>
            <person name="Dreiseikelmann B."/>
            <person name="Kropinski A."/>
            <person name="Nimtz M."/>
            <person name="Meier-Kolthoff J.P."/>
            <person name="Rohde M."/>
            <person name="van Raaij M."/>
            <person name="Wittmann J."/>
        </authorList>
    </citation>
    <scope>NUCLEOTIDE SEQUENCE [LARGE SCALE GENOMIC DNA]</scope>
</reference>